<proteinExistence type="predicted"/>
<reference evidence="2" key="1">
    <citation type="submission" date="2020-08" db="EMBL/GenBank/DDBJ databases">
        <title>A bifunctional nitrone conjugated secondary metabolite targeting the ribosome.</title>
        <authorList>
            <person name="Limbrick E.M."/>
            <person name="Graf M."/>
            <person name="Derewacz D.K."/>
            <person name="Nguyen F."/>
            <person name="Spraggins J.M."/>
            <person name="Wieland M."/>
            <person name="Ynigez-Gutierrez A.E."/>
            <person name="Reisman B.J."/>
            <person name="Zinshteyn B."/>
            <person name="McCulloch K."/>
            <person name="Iverson T.M."/>
            <person name="Green R."/>
            <person name="Wilson D.N."/>
            <person name="Bachmann B.O."/>
        </authorList>
    </citation>
    <scope>NUCLEOTIDE SEQUENCE</scope>
    <source>
        <strain evidence="2">Africana</strain>
    </source>
</reference>
<evidence type="ECO:0000256" key="1">
    <source>
        <dbReference type="SAM" id="MobiDB-lite"/>
    </source>
</evidence>
<feature type="compositionally biased region" description="Pro residues" evidence="1">
    <location>
        <begin position="88"/>
        <end position="103"/>
    </location>
</feature>
<sequence>MRAGELLGRTAYDLHGRRLGRVVDVVVRGTVPDGRLRLTDVIVAGRWYARLIGADRHLSGPWLIRLVARLLSGSSHQVPADTVRLVPPVPGFPFGEPEPPGKPQRPEAPDGSG</sequence>
<accession>A0A7D5YKW3</accession>
<dbReference type="EMBL" id="CP058905">
    <property type="protein sequence ID" value="QLK00435.1"/>
    <property type="molecule type" value="Genomic_DNA"/>
</dbReference>
<name>A0A7D5YKW3_9ACTN</name>
<dbReference type="AlphaFoldDB" id="A0A7D5YKW3"/>
<organism evidence="2">
    <name type="scientific">Micromonospora carbonacea</name>
    <dbReference type="NCBI Taxonomy" id="47853"/>
    <lineage>
        <taxon>Bacteria</taxon>
        <taxon>Bacillati</taxon>
        <taxon>Actinomycetota</taxon>
        <taxon>Actinomycetes</taxon>
        <taxon>Micromonosporales</taxon>
        <taxon>Micromonosporaceae</taxon>
        <taxon>Micromonospora</taxon>
    </lineage>
</organism>
<evidence type="ECO:0000313" key="2">
    <source>
        <dbReference type="EMBL" id="QLK00435.1"/>
    </source>
</evidence>
<gene>
    <name evidence="2" type="ORF">HZU44_10495</name>
</gene>
<protein>
    <submittedName>
        <fullName evidence="2">PRC-barrel domain containing protein</fullName>
    </submittedName>
</protein>
<feature type="compositionally biased region" description="Basic and acidic residues" evidence="1">
    <location>
        <begin position="104"/>
        <end position="113"/>
    </location>
</feature>
<feature type="region of interest" description="Disordered" evidence="1">
    <location>
        <begin position="88"/>
        <end position="113"/>
    </location>
</feature>